<proteinExistence type="predicted"/>
<keyword evidence="2" id="KW-1185">Reference proteome</keyword>
<comment type="caution">
    <text evidence="1">The sequence shown here is derived from an EMBL/GenBank/DDBJ whole genome shotgun (WGS) entry which is preliminary data.</text>
</comment>
<dbReference type="AlphaFoldDB" id="A0A2K1QK60"/>
<evidence type="ECO:0000313" key="1">
    <source>
        <dbReference type="EMBL" id="PNS15289.1"/>
    </source>
</evidence>
<dbReference type="InParanoid" id="A0A2K1QK60"/>
<dbReference type="Proteomes" id="UP000243797">
    <property type="component" value="Unassembled WGS sequence"/>
</dbReference>
<accession>A0A2K1QK60</accession>
<gene>
    <name evidence="1" type="ORF">CAC42_5460</name>
</gene>
<protein>
    <submittedName>
        <fullName evidence="1">Uncharacterized protein</fullName>
    </submittedName>
</protein>
<sequence length="132" mass="15110">MEEDGSRYRNLESRLGEGATLALGTKLGESYWKKFLPKSRIDSFVEMAKDTRLPQLSTQYAPLRKELVKYYLHELQIRLEPQNYGISPLQSQAMDEGYSADHVNAIFTQTLDEASNHELWSDMIVDIGPTLL</sequence>
<organism evidence="1 2">
    <name type="scientific">Sphaceloma murrayae</name>
    <dbReference type="NCBI Taxonomy" id="2082308"/>
    <lineage>
        <taxon>Eukaryota</taxon>
        <taxon>Fungi</taxon>
        <taxon>Dikarya</taxon>
        <taxon>Ascomycota</taxon>
        <taxon>Pezizomycotina</taxon>
        <taxon>Dothideomycetes</taxon>
        <taxon>Dothideomycetidae</taxon>
        <taxon>Myriangiales</taxon>
        <taxon>Elsinoaceae</taxon>
        <taxon>Sphaceloma</taxon>
    </lineage>
</organism>
<reference evidence="1 2" key="1">
    <citation type="submission" date="2017-06" db="EMBL/GenBank/DDBJ databases">
        <title>Draft genome sequence of a variant of Elsinoe murrayae.</title>
        <authorList>
            <person name="Cheng Q."/>
        </authorList>
    </citation>
    <scope>NUCLEOTIDE SEQUENCE [LARGE SCALE GENOMIC DNA]</scope>
    <source>
        <strain evidence="1 2">CQ-2017a</strain>
    </source>
</reference>
<name>A0A2K1QK60_9PEZI</name>
<dbReference type="EMBL" id="NKHZ01000077">
    <property type="protein sequence ID" value="PNS15289.1"/>
    <property type="molecule type" value="Genomic_DNA"/>
</dbReference>
<evidence type="ECO:0000313" key="2">
    <source>
        <dbReference type="Proteomes" id="UP000243797"/>
    </source>
</evidence>
<dbReference type="OrthoDB" id="3912095at2759"/>